<organism evidence="2 3">
    <name type="scientific">Aulographum hederae CBS 113979</name>
    <dbReference type="NCBI Taxonomy" id="1176131"/>
    <lineage>
        <taxon>Eukaryota</taxon>
        <taxon>Fungi</taxon>
        <taxon>Dikarya</taxon>
        <taxon>Ascomycota</taxon>
        <taxon>Pezizomycotina</taxon>
        <taxon>Dothideomycetes</taxon>
        <taxon>Pleosporomycetidae</taxon>
        <taxon>Aulographales</taxon>
        <taxon>Aulographaceae</taxon>
    </lineage>
</organism>
<keyword evidence="3" id="KW-1185">Reference proteome</keyword>
<protein>
    <submittedName>
        <fullName evidence="2">Uncharacterized protein</fullName>
    </submittedName>
</protein>
<gene>
    <name evidence="2" type="ORF">K402DRAFT_393514</name>
</gene>
<evidence type="ECO:0000313" key="3">
    <source>
        <dbReference type="Proteomes" id="UP000800041"/>
    </source>
</evidence>
<dbReference type="EMBL" id="ML977155">
    <property type="protein sequence ID" value="KAF1986893.1"/>
    <property type="molecule type" value="Genomic_DNA"/>
</dbReference>
<accession>A0A6G1H0Z0</accession>
<feature type="non-terminal residue" evidence="2">
    <location>
        <position position="127"/>
    </location>
</feature>
<feature type="compositionally biased region" description="Polar residues" evidence="1">
    <location>
        <begin position="25"/>
        <end position="36"/>
    </location>
</feature>
<sequence length="127" mass="13136">MSKEDLIASRQANLELPEQPPVASDWNSADASTVNVGSGEVAGDISHGAGTSSGLREPASGESAVRTDENEYKTHTAGADVGRQAKEGLCGLPNDAVTRDAKNKQGTVDTMGKDYGYPEKSDPSSGL</sequence>
<dbReference type="Proteomes" id="UP000800041">
    <property type="component" value="Unassembled WGS sequence"/>
</dbReference>
<name>A0A6G1H0Z0_9PEZI</name>
<evidence type="ECO:0000313" key="2">
    <source>
        <dbReference type="EMBL" id="KAF1986893.1"/>
    </source>
</evidence>
<feature type="region of interest" description="Disordered" evidence="1">
    <location>
        <begin position="1"/>
        <end position="127"/>
    </location>
</feature>
<proteinExistence type="predicted"/>
<feature type="compositionally biased region" description="Basic and acidic residues" evidence="1">
    <location>
        <begin position="65"/>
        <end position="74"/>
    </location>
</feature>
<feature type="compositionally biased region" description="Basic and acidic residues" evidence="1">
    <location>
        <begin position="116"/>
        <end position="127"/>
    </location>
</feature>
<dbReference type="OrthoDB" id="3913483at2759"/>
<reference evidence="2" key="1">
    <citation type="journal article" date="2020" name="Stud. Mycol.">
        <title>101 Dothideomycetes genomes: a test case for predicting lifestyles and emergence of pathogens.</title>
        <authorList>
            <person name="Haridas S."/>
            <person name="Albert R."/>
            <person name="Binder M."/>
            <person name="Bloem J."/>
            <person name="Labutti K."/>
            <person name="Salamov A."/>
            <person name="Andreopoulos B."/>
            <person name="Baker S."/>
            <person name="Barry K."/>
            <person name="Bills G."/>
            <person name="Bluhm B."/>
            <person name="Cannon C."/>
            <person name="Castanera R."/>
            <person name="Culley D."/>
            <person name="Daum C."/>
            <person name="Ezra D."/>
            <person name="Gonzalez J."/>
            <person name="Henrissat B."/>
            <person name="Kuo A."/>
            <person name="Liang C."/>
            <person name="Lipzen A."/>
            <person name="Lutzoni F."/>
            <person name="Magnuson J."/>
            <person name="Mondo S."/>
            <person name="Nolan M."/>
            <person name="Ohm R."/>
            <person name="Pangilinan J."/>
            <person name="Park H.-J."/>
            <person name="Ramirez L."/>
            <person name="Alfaro M."/>
            <person name="Sun H."/>
            <person name="Tritt A."/>
            <person name="Yoshinaga Y."/>
            <person name="Zwiers L.-H."/>
            <person name="Turgeon B."/>
            <person name="Goodwin S."/>
            <person name="Spatafora J."/>
            <person name="Crous P."/>
            <person name="Grigoriev I."/>
        </authorList>
    </citation>
    <scope>NUCLEOTIDE SEQUENCE</scope>
    <source>
        <strain evidence="2">CBS 113979</strain>
    </source>
</reference>
<dbReference type="AlphaFoldDB" id="A0A6G1H0Z0"/>
<evidence type="ECO:0000256" key="1">
    <source>
        <dbReference type="SAM" id="MobiDB-lite"/>
    </source>
</evidence>